<dbReference type="GO" id="GO:0046820">
    <property type="term" value="F:4-amino-4-deoxychorismate synthase activity"/>
    <property type="evidence" value="ECO:0007669"/>
    <property type="project" value="TreeGrafter"/>
</dbReference>
<dbReference type="Pfam" id="PF00425">
    <property type="entry name" value="Chorismate_bind"/>
    <property type="match status" value="1"/>
</dbReference>
<dbReference type="GO" id="GO:0000162">
    <property type="term" value="P:L-tryptophan biosynthetic process"/>
    <property type="evidence" value="ECO:0007669"/>
    <property type="project" value="TreeGrafter"/>
</dbReference>
<dbReference type="InterPro" id="IPR019999">
    <property type="entry name" value="Anth_synth_I-like"/>
</dbReference>
<reference evidence="2" key="1">
    <citation type="journal article" date="2020" name="mSystems">
        <title>Genome- and Community-Level Interaction Insights into Carbon Utilization and Element Cycling Functions of Hydrothermarchaeota in Hydrothermal Sediment.</title>
        <authorList>
            <person name="Zhou Z."/>
            <person name="Liu Y."/>
            <person name="Xu W."/>
            <person name="Pan J."/>
            <person name="Luo Z.H."/>
            <person name="Li M."/>
        </authorList>
    </citation>
    <scope>NUCLEOTIDE SEQUENCE [LARGE SCALE GENOMIC DNA]</scope>
    <source>
        <strain evidence="2">HyVt-577</strain>
    </source>
</reference>
<dbReference type="AlphaFoldDB" id="A0A7V4WWM7"/>
<dbReference type="InterPro" id="IPR005801">
    <property type="entry name" value="ADC_synthase"/>
</dbReference>
<dbReference type="SUPFAM" id="SSF56322">
    <property type="entry name" value="ADC synthase"/>
    <property type="match status" value="1"/>
</dbReference>
<gene>
    <name evidence="2" type="ORF">ENK44_13105</name>
</gene>
<evidence type="ECO:0000259" key="1">
    <source>
        <dbReference type="Pfam" id="PF00425"/>
    </source>
</evidence>
<sequence>MIHTFLKAYFNEFRYDALPYSRYKAVKKEWLAEEPVLHIPRWPYVRRHKTELIVKTFSAVLFGKLGKNRMRTSAGEFDLEDGDVFDLMKVVESAKKGHIPYFGFLAYDAHPWSEPQYRQSDFYGLPDFYLLFPAEILIIDHHSGEMRIGNAPQRKMEMAEEKKAGLSCGAVEFHEDREQYLTKIKKIRNLIAAGEVYQINYTTRLSASCGGDGYTFFKTLDKHNPAPFAVYARLPHCRIISNSPERFVLLNDGTVLTEPIKGTIQRYDDPEQDAGAKNILRNSEKDAAELSMIVDLLRNDLSKVCNAGSVLVESHRRLETFRNVHHLVSTITGKLQKGKTAVDLLRAVFPGGSISGCPKVAALRYIRNLEEHNRSFYTGSFFISNLADGTFDSSILIRTGILKDGRIHFQVGGGIVTDSDPAAEYQECLAKAASFIRTVEALRG</sequence>
<dbReference type="EMBL" id="DRQG01000118">
    <property type="protein sequence ID" value="HGY56641.1"/>
    <property type="molecule type" value="Genomic_DNA"/>
</dbReference>
<dbReference type="PANTHER" id="PTHR11236">
    <property type="entry name" value="AMINOBENZOATE/ANTHRANILATE SYNTHASE"/>
    <property type="match status" value="1"/>
</dbReference>
<dbReference type="InterPro" id="IPR015890">
    <property type="entry name" value="Chorismate_C"/>
</dbReference>
<dbReference type="Proteomes" id="UP000885779">
    <property type="component" value="Unassembled WGS sequence"/>
</dbReference>
<dbReference type="PANTHER" id="PTHR11236:SF50">
    <property type="entry name" value="AMINODEOXYCHORISMATE SYNTHASE COMPONENT 1"/>
    <property type="match status" value="1"/>
</dbReference>
<feature type="domain" description="Chorismate-utilising enzyme C-terminal" evidence="1">
    <location>
        <begin position="177"/>
        <end position="431"/>
    </location>
</feature>
<comment type="caution">
    <text evidence="2">The sequence shown here is derived from an EMBL/GenBank/DDBJ whole genome shotgun (WGS) entry which is preliminary data.</text>
</comment>
<dbReference type="PRINTS" id="PR00095">
    <property type="entry name" value="ANTSNTHASEI"/>
</dbReference>
<organism evidence="2">
    <name type="scientific">Caldithrix abyssi</name>
    <dbReference type="NCBI Taxonomy" id="187145"/>
    <lineage>
        <taxon>Bacteria</taxon>
        <taxon>Pseudomonadati</taxon>
        <taxon>Calditrichota</taxon>
        <taxon>Calditrichia</taxon>
        <taxon>Calditrichales</taxon>
        <taxon>Calditrichaceae</taxon>
        <taxon>Caldithrix</taxon>
    </lineage>
</organism>
<proteinExistence type="predicted"/>
<name>A0A7V4WWM7_CALAY</name>
<protein>
    <submittedName>
        <fullName evidence="2">Anthranilate synthase component I family protein</fullName>
    </submittedName>
</protein>
<dbReference type="Gene3D" id="3.60.120.10">
    <property type="entry name" value="Anthranilate synthase"/>
    <property type="match status" value="1"/>
</dbReference>
<accession>A0A7V4WWM7</accession>
<evidence type="ECO:0000313" key="2">
    <source>
        <dbReference type="EMBL" id="HGY56641.1"/>
    </source>
</evidence>